<protein>
    <submittedName>
        <fullName evidence="1">N-acetylmuramyl-L-alanine amidase, negative regulator of AmpC, AmpD</fullName>
    </submittedName>
</protein>
<dbReference type="AlphaFoldDB" id="D6TS18"/>
<organism evidence="1 2">
    <name type="scientific">Ktedonobacter racemifer DSM 44963</name>
    <dbReference type="NCBI Taxonomy" id="485913"/>
    <lineage>
        <taxon>Bacteria</taxon>
        <taxon>Bacillati</taxon>
        <taxon>Chloroflexota</taxon>
        <taxon>Ktedonobacteria</taxon>
        <taxon>Ktedonobacterales</taxon>
        <taxon>Ktedonobacteraceae</taxon>
        <taxon>Ktedonobacter</taxon>
    </lineage>
</organism>
<proteinExistence type="predicted"/>
<reference evidence="1 2" key="1">
    <citation type="journal article" date="2011" name="Stand. Genomic Sci.">
        <title>Non-contiguous finished genome sequence and contextual data of the filamentous soil bacterium Ktedonobacter racemifer type strain (SOSP1-21).</title>
        <authorList>
            <person name="Chang Y.J."/>
            <person name="Land M."/>
            <person name="Hauser L."/>
            <person name="Chertkov O."/>
            <person name="Del Rio T.G."/>
            <person name="Nolan M."/>
            <person name="Copeland A."/>
            <person name="Tice H."/>
            <person name="Cheng J.F."/>
            <person name="Lucas S."/>
            <person name="Han C."/>
            <person name="Goodwin L."/>
            <person name="Pitluck S."/>
            <person name="Ivanova N."/>
            <person name="Ovchinikova G."/>
            <person name="Pati A."/>
            <person name="Chen A."/>
            <person name="Palaniappan K."/>
            <person name="Mavromatis K."/>
            <person name="Liolios K."/>
            <person name="Brettin T."/>
            <person name="Fiebig A."/>
            <person name="Rohde M."/>
            <person name="Abt B."/>
            <person name="Goker M."/>
            <person name="Detter J.C."/>
            <person name="Woyke T."/>
            <person name="Bristow J."/>
            <person name="Eisen J.A."/>
            <person name="Markowitz V."/>
            <person name="Hugenholtz P."/>
            <person name="Kyrpides N.C."/>
            <person name="Klenk H.P."/>
            <person name="Lapidus A."/>
        </authorList>
    </citation>
    <scope>NUCLEOTIDE SEQUENCE [LARGE SCALE GENOMIC DNA]</scope>
    <source>
        <strain evidence="2">DSM 44963</strain>
    </source>
</reference>
<dbReference type="RefSeq" id="WP_007910102.1">
    <property type="nucleotide sequence ID" value="NZ_ADVG01000002.1"/>
</dbReference>
<sequence>MSKFLYTYLSKTSDQAGTGATMYQVWFGETTHLHDSSPSYFANGRTAWLAVPSGAGLDVVGNVVSLSQSGSTTVKVYGRPTGSDTYQIGDAPNGALFVSGLTATDDSNNLWYEINYNHRQAWVPATVVTVIKAPGGKYHPW</sequence>
<dbReference type="Proteomes" id="UP000004508">
    <property type="component" value="Unassembled WGS sequence"/>
</dbReference>
<gene>
    <name evidence="1" type="ORF">Krac_7360</name>
</gene>
<dbReference type="EMBL" id="ADVG01000002">
    <property type="protein sequence ID" value="EFH86091.1"/>
    <property type="molecule type" value="Genomic_DNA"/>
</dbReference>
<accession>D6TS18</accession>
<dbReference type="InParanoid" id="D6TS18"/>
<keyword evidence="2" id="KW-1185">Reference proteome</keyword>
<evidence type="ECO:0000313" key="1">
    <source>
        <dbReference type="EMBL" id="EFH86091.1"/>
    </source>
</evidence>
<dbReference type="OrthoDB" id="66275at2"/>
<name>D6TS18_KTERA</name>
<evidence type="ECO:0000313" key="2">
    <source>
        <dbReference type="Proteomes" id="UP000004508"/>
    </source>
</evidence>
<comment type="caution">
    <text evidence="1">The sequence shown here is derived from an EMBL/GenBank/DDBJ whole genome shotgun (WGS) entry which is preliminary data.</text>
</comment>
<dbReference type="eggNOG" id="COG3023">
    <property type="taxonomic scope" value="Bacteria"/>
</dbReference>